<feature type="region of interest" description="Disordered" evidence="1">
    <location>
        <begin position="1"/>
        <end position="133"/>
    </location>
</feature>
<feature type="compositionally biased region" description="Polar residues" evidence="1">
    <location>
        <begin position="15"/>
        <end position="29"/>
    </location>
</feature>
<organism evidence="3 4">
    <name type="scientific">Rhizopus stolonifer</name>
    <name type="common">Rhizopus nigricans</name>
    <dbReference type="NCBI Taxonomy" id="4846"/>
    <lineage>
        <taxon>Eukaryota</taxon>
        <taxon>Fungi</taxon>
        <taxon>Fungi incertae sedis</taxon>
        <taxon>Mucoromycota</taxon>
        <taxon>Mucoromycotina</taxon>
        <taxon>Mucoromycetes</taxon>
        <taxon>Mucorales</taxon>
        <taxon>Mucorineae</taxon>
        <taxon>Rhizopodaceae</taxon>
        <taxon>Rhizopus</taxon>
    </lineage>
</organism>
<sequence>SNNVNSFNVGAAVTTGASESSEASLITQDPTTVTSNPPTVTSNPPSTTSTSNEIPASTSPTVTTSSQSPITTTDGTAETTSTTSTTDAETTSSNTSSNTSGSTSGEARSTTSSSSEITATPSSNPYIQNSMSGTNTSRTGSIAGGVVGGVVGAVLIGGLVAFFTKRSKKQNKENDYTIDMNQNDINSAPLPPFERHAPSPPQLMYTTGPLPSEPNDYHEGYNSTGYSQGMYGQDEAFQSNGYGYYDYPQRYSKQQQDNQVYYNESYVQPISPIIGTPTESSYTSLTNKPNLKEKNKPDEVL</sequence>
<proteinExistence type="predicted"/>
<feature type="compositionally biased region" description="Polar residues" evidence="1">
    <location>
        <begin position="277"/>
        <end position="289"/>
    </location>
</feature>
<evidence type="ECO:0000313" key="4">
    <source>
        <dbReference type="Proteomes" id="UP000253551"/>
    </source>
</evidence>
<keyword evidence="2" id="KW-1133">Transmembrane helix</keyword>
<evidence type="ECO:0000256" key="1">
    <source>
        <dbReference type="SAM" id="MobiDB-lite"/>
    </source>
</evidence>
<reference evidence="3 4" key="1">
    <citation type="journal article" date="2018" name="G3 (Bethesda)">
        <title>Phylogenetic and Phylogenomic Definition of Rhizopus Species.</title>
        <authorList>
            <person name="Gryganskyi A.P."/>
            <person name="Golan J."/>
            <person name="Dolatabadi S."/>
            <person name="Mondo S."/>
            <person name="Robb S."/>
            <person name="Idnurm A."/>
            <person name="Muszewska A."/>
            <person name="Steczkiewicz K."/>
            <person name="Masonjones S."/>
            <person name="Liao H.L."/>
            <person name="Gajdeczka M.T."/>
            <person name="Anike F."/>
            <person name="Vuek A."/>
            <person name="Anishchenko I.M."/>
            <person name="Voigt K."/>
            <person name="de Hoog G.S."/>
            <person name="Smith M.E."/>
            <person name="Heitman J."/>
            <person name="Vilgalys R."/>
            <person name="Stajich J.E."/>
        </authorList>
    </citation>
    <scope>NUCLEOTIDE SEQUENCE [LARGE SCALE GENOMIC DNA]</scope>
    <source>
        <strain evidence="3 4">LSU 92-RS-03</strain>
    </source>
</reference>
<feature type="transmembrane region" description="Helical" evidence="2">
    <location>
        <begin position="142"/>
        <end position="163"/>
    </location>
</feature>
<keyword evidence="4" id="KW-1185">Reference proteome</keyword>
<keyword evidence="2" id="KW-0472">Membrane</keyword>
<accession>A0A367IJI9</accession>
<evidence type="ECO:0000256" key="2">
    <source>
        <dbReference type="SAM" id="Phobius"/>
    </source>
</evidence>
<name>A0A367IJI9_RHIST</name>
<feature type="region of interest" description="Disordered" evidence="1">
    <location>
        <begin position="270"/>
        <end position="301"/>
    </location>
</feature>
<comment type="caution">
    <text evidence="3">The sequence shown here is derived from an EMBL/GenBank/DDBJ whole genome shotgun (WGS) entry which is preliminary data.</text>
</comment>
<gene>
    <name evidence="3" type="ORF">CU098_004122</name>
</gene>
<feature type="compositionally biased region" description="Low complexity" evidence="1">
    <location>
        <begin position="30"/>
        <end position="123"/>
    </location>
</feature>
<dbReference type="AlphaFoldDB" id="A0A367IJI9"/>
<dbReference type="EMBL" id="PJQM01007701">
    <property type="protein sequence ID" value="RCH77829.1"/>
    <property type="molecule type" value="Genomic_DNA"/>
</dbReference>
<feature type="non-terminal residue" evidence="3">
    <location>
        <position position="1"/>
    </location>
</feature>
<evidence type="ECO:0000313" key="3">
    <source>
        <dbReference type="EMBL" id="RCH77829.1"/>
    </source>
</evidence>
<dbReference type="STRING" id="4846.A0A367IJI9"/>
<feature type="compositionally biased region" description="Polar residues" evidence="1">
    <location>
        <begin position="124"/>
        <end position="133"/>
    </location>
</feature>
<protein>
    <submittedName>
        <fullName evidence="3">Uncharacterized protein</fullName>
    </submittedName>
</protein>
<keyword evidence="2" id="KW-0812">Transmembrane</keyword>
<feature type="compositionally biased region" description="Basic and acidic residues" evidence="1">
    <location>
        <begin position="290"/>
        <end position="301"/>
    </location>
</feature>
<dbReference type="OrthoDB" id="2287938at2759"/>
<dbReference type="Proteomes" id="UP000253551">
    <property type="component" value="Unassembled WGS sequence"/>
</dbReference>